<evidence type="ECO:0000313" key="3">
    <source>
        <dbReference type="Proteomes" id="UP000032027"/>
    </source>
</evidence>
<dbReference type="STRING" id="1582439.NPIRD3C_0036"/>
<evidence type="ECO:0000259" key="1">
    <source>
        <dbReference type="Pfam" id="PF03102"/>
    </source>
</evidence>
<proteinExistence type="predicted"/>
<dbReference type="HOGENOM" id="CLU_444585_0_0_2"/>
<dbReference type="GeneID" id="41599210"/>
<dbReference type="RefSeq" id="WP_148702290.1">
    <property type="nucleotide sequence ID" value="NZ_CP010868.1"/>
</dbReference>
<dbReference type="Pfam" id="PF03102">
    <property type="entry name" value="NeuB"/>
    <property type="match status" value="1"/>
</dbReference>
<organism evidence="2 3">
    <name type="scientific">Nitrosopumilus piranensis</name>
    <dbReference type="NCBI Taxonomy" id="1582439"/>
    <lineage>
        <taxon>Archaea</taxon>
        <taxon>Nitrososphaerota</taxon>
        <taxon>Nitrososphaeria</taxon>
        <taxon>Nitrosopumilales</taxon>
        <taxon>Nitrosopumilaceae</taxon>
        <taxon>Nitrosopumilus</taxon>
    </lineage>
</organism>
<sequence>MTKTNILNKKMFIIAEIANTHEGSINKLHEIVNKAIKTKTDAIKFQLFTAKELLVKNHSEYESFKKLEFSNSEWLKVFKKIKKHHVKICADVFSKERAAFAHKAGIDIFKIHSSDMNNYELIDYIASTQKPILLSCSGCKLNEIDNAINRIKIKGKSQIILMHGFQAFPTKINKIELNRIKNFQKRYDLPVGYMDHIDGGSKLAKIIPLIAMGTGAFVIEKHITRNRSLKEDDYESSINPDEFTEMVKLLRKTEKILGNDSFELSQEEQEYRKKMKKIPVAKRTIKKGQKIKKRDINLLRYENYVEELNVLDIIDSVAKKTILKDNPFNMKNIEKKNKVVAVLACRVESARLFAKPMQFVDNRRILDSMISQLKKSKSIAEIILAISENPGNEVFIDYARKNKLKFVIGDDTDVLQRMIKAGEHTNADIIFRVTTEDPFVYWEIIDLVISDHLKKNADFTYTVDLPNGIGFELINLESLKFSHKNGNKRTRSELVTEYIFQNKSQFKINKYNVKKQLRRPDIRLTVDFPEDLILVREIMSKLKNKKIPRFQEILETLNKNPELLEINDKHNEEAYRNWL</sequence>
<protein>
    <submittedName>
        <fullName evidence="2">Putative Sialic acid synthase</fullName>
    </submittedName>
</protein>
<dbReference type="OrthoDB" id="71219at2157"/>
<evidence type="ECO:0000313" key="2">
    <source>
        <dbReference type="EMBL" id="AJM91260.1"/>
    </source>
</evidence>
<dbReference type="AlphaFoldDB" id="A0A0C5BWA7"/>
<feature type="domain" description="PseI/NeuA/B-like" evidence="1">
    <location>
        <begin position="31"/>
        <end position="260"/>
    </location>
</feature>
<dbReference type="GO" id="GO:0016051">
    <property type="term" value="P:carbohydrate biosynthetic process"/>
    <property type="evidence" value="ECO:0007669"/>
    <property type="project" value="InterPro"/>
</dbReference>
<dbReference type="InterPro" id="IPR029044">
    <property type="entry name" value="Nucleotide-diphossugar_trans"/>
</dbReference>
<dbReference type="InterPro" id="IPR013132">
    <property type="entry name" value="PseI/NeuA/B-like_N"/>
</dbReference>
<dbReference type="InterPro" id="IPR013785">
    <property type="entry name" value="Aldolase_TIM"/>
</dbReference>
<dbReference type="SUPFAM" id="SSF51569">
    <property type="entry name" value="Aldolase"/>
    <property type="match status" value="1"/>
</dbReference>
<accession>A0A0C5BWA7</accession>
<dbReference type="EMBL" id="CP010868">
    <property type="protein sequence ID" value="AJM91260.1"/>
    <property type="molecule type" value="Genomic_DNA"/>
</dbReference>
<keyword evidence="3" id="KW-1185">Reference proteome</keyword>
<name>A0A0C5BWA7_9ARCH</name>
<dbReference type="Gene3D" id="3.90.550.10">
    <property type="entry name" value="Spore Coat Polysaccharide Biosynthesis Protein SpsA, Chain A"/>
    <property type="match status" value="1"/>
</dbReference>
<gene>
    <name evidence="2" type="ORF">NPIRD3C_0036</name>
</gene>
<dbReference type="PATRIC" id="fig|1582439.9.peg.36"/>
<reference evidence="2 3" key="3">
    <citation type="journal article" date="2019" name="Int. J. Syst. Evol. Microbiol.">
        <title>Nitrosopumilus adriaticus sp. nov. and Nitrosopumilus piranensis sp. nov., two ammonia-oxidizing archaea from the Adriatic Sea and members of the class Nitrososphaeria.</title>
        <authorList>
            <person name="Bayer B."/>
            <person name="Vojvoda J."/>
            <person name="Reinthaler T."/>
            <person name="Reyes C."/>
            <person name="Pinto M."/>
            <person name="Herndl G.J."/>
        </authorList>
    </citation>
    <scope>NUCLEOTIDE SEQUENCE [LARGE SCALE GENOMIC DNA]</scope>
    <source>
        <strain evidence="2 3">D3C</strain>
    </source>
</reference>
<dbReference type="Gene3D" id="3.20.20.70">
    <property type="entry name" value="Aldolase class I"/>
    <property type="match status" value="1"/>
</dbReference>
<reference evidence="2 3" key="2">
    <citation type="journal article" date="2016" name="ISME J.">
        <title>Physiological and genomic characterization of two novel marine thaumarchaeal strains indicates niche differentiation.</title>
        <authorList>
            <person name="Bayer B."/>
            <person name="Vojvoda J."/>
            <person name="Offre P."/>
            <person name="Alves R.J."/>
            <person name="Elisabeth N.H."/>
            <person name="Garcia J.A."/>
            <person name="Volland J.M."/>
            <person name="Srivastava A."/>
            <person name="Schleper C."/>
            <person name="Herndl G.J."/>
        </authorList>
    </citation>
    <scope>NUCLEOTIDE SEQUENCE [LARGE SCALE GENOMIC DNA]</scope>
    <source>
        <strain evidence="2 3">D3C</strain>
    </source>
</reference>
<dbReference type="Gene3D" id="3.90.1210.10">
    <property type="entry name" value="Antifreeze-like/N-acetylneuraminic acid synthase C-terminal domain"/>
    <property type="match status" value="1"/>
</dbReference>
<dbReference type="InterPro" id="IPR051690">
    <property type="entry name" value="PseI-like"/>
</dbReference>
<dbReference type="Pfam" id="PF02348">
    <property type="entry name" value="CTP_transf_3"/>
    <property type="match status" value="1"/>
</dbReference>
<dbReference type="InterPro" id="IPR003329">
    <property type="entry name" value="Cytidylyl_trans"/>
</dbReference>
<dbReference type="GO" id="GO:0047444">
    <property type="term" value="F:N-acylneuraminate-9-phosphate synthase activity"/>
    <property type="evidence" value="ECO:0007669"/>
    <property type="project" value="TreeGrafter"/>
</dbReference>
<reference evidence="3" key="1">
    <citation type="submission" date="2015-02" db="EMBL/GenBank/DDBJ databases">
        <title>Characterization of two novel Thaumarchaeota isolated from the Northern Adriatic Sea.</title>
        <authorList>
            <person name="Bayer B."/>
            <person name="Vojvoda J."/>
            <person name="Offre P."/>
            <person name="Srivastava A."/>
            <person name="Elisabeth N."/>
            <person name="Garcia J.A.L."/>
            <person name="Schleper C."/>
            <person name="Herndl G.J."/>
        </authorList>
    </citation>
    <scope>NUCLEOTIDE SEQUENCE [LARGE SCALE GENOMIC DNA]</scope>
    <source>
        <strain evidence="3">D3C</strain>
    </source>
</reference>
<dbReference type="PANTHER" id="PTHR42966">
    <property type="entry name" value="N-ACETYLNEURAMINATE SYNTHASE"/>
    <property type="match status" value="1"/>
</dbReference>
<dbReference type="PANTHER" id="PTHR42966:SF1">
    <property type="entry name" value="SIALIC ACID SYNTHASE"/>
    <property type="match status" value="1"/>
</dbReference>
<dbReference type="Proteomes" id="UP000032027">
    <property type="component" value="Chromosome"/>
</dbReference>
<dbReference type="SUPFAM" id="SSF53448">
    <property type="entry name" value="Nucleotide-diphospho-sugar transferases"/>
    <property type="match status" value="1"/>
</dbReference>
<dbReference type="KEGG" id="nid:NPIRD3C_0036"/>